<reference evidence="9" key="2">
    <citation type="submission" date="2025-08" db="UniProtKB">
        <authorList>
            <consortium name="Ensembl"/>
        </authorList>
    </citation>
    <scope>IDENTIFICATION</scope>
</reference>
<evidence type="ECO:0000313" key="10">
    <source>
        <dbReference type="Proteomes" id="UP000291000"/>
    </source>
</evidence>
<gene>
    <name evidence="9" type="primary">CD99</name>
</gene>
<proteinExistence type="inferred from homology"/>
<reference evidence="9" key="3">
    <citation type="submission" date="2025-09" db="UniProtKB">
        <authorList>
            <consortium name="Ensembl"/>
        </authorList>
    </citation>
    <scope>IDENTIFICATION</scope>
</reference>
<accession>A0A452ES59</accession>
<evidence type="ECO:0000256" key="3">
    <source>
        <dbReference type="ARBA" id="ARBA00022692"/>
    </source>
</evidence>
<name>A0A452ES59_CAPHI</name>
<evidence type="ECO:0000256" key="2">
    <source>
        <dbReference type="ARBA" id="ARBA00008763"/>
    </source>
</evidence>
<evidence type="ECO:0000256" key="5">
    <source>
        <dbReference type="ARBA" id="ARBA00022989"/>
    </source>
</evidence>
<protein>
    <submittedName>
        <fullName evidence="9">CD99 molecule (Xg blood group)</fullName>
    </submittedName>
</protein>
<sequence>MAPLPPRVPPACPPRRGRAGWGCPAHPPQPVRQPARAPLPGRSLRCEGRTMARRAALTLLLFGLLGSLVSTQDDFDLSLALDDDKKPTPPPQKPAPGNDDFDLTDAIGGGGDDDRVSPKPPKPKPQPNPKQPGTSGNDNWDLNDALDGGGKGGGASPDSPNSKPQPDPKQPDSNEESPGVIPGIVGAVVVALGGAISSFIAYQKKKLCFKENAEEGEVNMESHRAKAEPAVQQTLLEK</sequence>
<dbReference type="STRING" id="9925.ENSCHIP00000014683"/>
<feature type="compositionally biased region" description="Pro residues" evidence="7">
    <location>
        <begin position="118"/>
        <end position="130"/>
    </location>
</feature>
<dbReference type="Proteomes" id="UP000291000">
    <property type="component" value="Unassembled WGS sequence"/>
</dbReference>
<comment type="subcellular location">
    <subcellularLocation>
        <location evidence="1">Membrane</location>
        <topology evidence="1">Single-pass type I membrane protein</topology>
    </subcellularLocation>
</comment>
<organism evidence="9 10">
    <name type="scientific">Capra hircus</name>
    <name type="common">Goat</name>
    <dbReference type="NCBI Taxonomy" id="9925"/>
    <lineage>
        <taxon>Eukaryota</taxon>
        <taxon>Metazoa</taxon>
        <taxon>Chordata</taxon>
        <taxon>Craniata</taxon>
        <taxon>Vertebrata</taxon>
        <taxon>Euteleostomi</taxon>
        <taxon>Mammalia</taxon>
        <taxon>Eutheria</taxon>
        <taxon>Laurasiatheria</taxon>
        <taxon>Artiodactyla</taxon>
        <taxon>Ruminantia</taxon>
        <taxon>Pecora</taxon>
        <taxon>Bovidae</taxon>
        <taxon>Caprinae</taxon>
        <taxon>Capra</taxon>
    </lineage>
</organism>
<feature type="region of interest" description="Disordered" evidence="7">
    <location>
        <begin position="217"/>
        <end position="238"/>
    </location>
</feature>
<dbReference type="GO" id="GO:0005886">
    <property type="term" value="C:plasma membrane"/>
    <property type="evidence" value="ECO:0007669"/>
    <property type="project" value="TreeGrafter"/>
</dbReference>
<evidence type="ECO:0000313" key="9">
    <source>
        <dbReference type="Ensembl" id="ENSCHIP00000014683.1"/>
    </source>
</evidence>
<keyword evidence="10" id="KW-1185">Reference proteome</keyword>
<dbReference type="InterPro" id="IPR022078">
    <property type="entry name" value="CD99L2"/>
</dbReference>
<evidence type="ECO:0000256" key="1">
    <source>
        <dbReference type="ARBA" id="ARBA00004479"/>
    </source>
</evidence>
<dbReference type="Pfam" id="PF12301">
    <property type="entry name" value="CD99L2"/>
    <property type="match status" value="1"/>
</dbReference>
<dbReference type="GO" id="GO:2000391">
    <property type="term" value="P:positive regulation of neutrophil extravasation"/>
    <property type="evidence" value="ECO:0007669"/>
    <property type="project" value="TreeGrafter"/>
</dbReference>
<reference evidence="10" key="1">
    <citation type="submission" date="2016-04" db="EMBL/GenBank/DDBJ databases">
        <title>Polished mammalian reference genomes with single-molecule sequencing and chromosome conformation capture applied to the Capra hircus genome.</title>
        <authorList>
            <person name="Bickhart D.M."/>
            <person name="Koren S."/>
            <person name="Rosen B."/>
            <person name="Hastie A."/>
            <person name="Liachko I."/>
            <person name="Sullivan S.T."/>
            <person name="Burton J."/>
            <person name="Sayre B.L."/>
            <person name="Huson H.J."/>
            <person name="Lee J."/>
            <person name="Lam E."/>
            <person name="Kelley C.M."/>
            <person name="Hutchison J.L."/>
            <person name="Zhou Y."/>
            <person name="Sun J."/>
            <person name="Crisa A."/>
            <person name="Schwartz J.C."/>
            <person name="Hammond J.A."/>
            <person name="Schroeder S.G."/>
            <person name="Liu G.E."/>
            <person name="Dunham M."/>
            <person name="Shendure J."/>
            <person name="Sonstegard T.S."/>
            <person name="Phillippy A.M."/>
            <person name="Van Tassell C.P."/>
            <person name="Smith T.P."/>
        </authorList>
    </citation>
    <scope>NUCLEOTIDE SEQUENCE [LARGE SCALE GENOMIC DNA]</scope>
</reference>
<feature type="compositionally biased region" description="Pro residues" evidence="7">
    <location>
        <begin position="1"/>
        <end position="13"/>
    </location>
</feature>
<evidence type="ECO:0000256" key="4">
    <source>
        <dbReference type="ARBA" id="ARBA00022729"/>
    </source>
</evidence>
<dbReference type="OMA" id="QNHRNTN"/>
<dbReference type="GO" id="GO:0034109">
    <property type="term" value="P:homotypic cell-cell adhesion"/>
    <property type="evidence" value="ECO:0007669"/>
    <property type="project" value="TreeGrafter"/>
</dbReference>
<dbReference type="PANTHER" id="PTHR15076:SF15">
    <property type="entry name" value="CD99 ANTIGEN"/>
    <property type="match status" value="1"/>
</dbReference>
<keyword evidence="6 8" id="KW-0472">Membrane</keyword>
<keyword evidence="3 8" id="KW-0812">Transmembrane</keyword>
<feature type="transmembrane region" description="Helical" evidence="8">
    <location>
        <begin position="180"/>
        <end position="202"/>
    </location>
</feature>
<dbReference type="PANTHER" id="PTHR15076">
    <property type="entry name" value="CD99/MIC2 PROTEIN RELATED"/>
    <property type="match status" value="1"/>
</dbReference>
<dbReference type="Ensembl" id="ENSCHIT00000022482.1">
    <property type="protein sequence ID" value="ENSCHIP00000014683.1"/>
    <property type="gene ID" value="ENSCHIG00000015610.1"/>
</dbReference>
<feature type="region of interest" description="Disordered" evidence="7">
    <location>
        <begin position="80"/>
        <end position="180"/>
    </location>
</feature>
<dbReference type="GO" id="GO:0072683">
    <property type="term" value="P:T cell extravasation"/>
    <property type="evidence" value="ECO:0007669"/>
    <property type="project" value="TreeGrafter"/>
</dbReference>
<evidence type="ECO:0000256" key="7">
    <source>
        <dbReference type="SAM" id="MobiDB-lite"/>
    </source>
</evidence>
<comment type="similarity">
    <text evidence="2">Belongs to the CD99 family.</text>
</comment>
<evidence type="ECO:0000256" key="8">
    <source>
        <dbReference type="SAM" id="Phobius"/>
    </source>
</evidence>
<keyword evidence="4" id="KW-0732">Signal</keyword>
<keyword evidence="5 8" id="KW-1133">Transmembrane helix</keyword>
<dbReference type="Bgee" id="ENSCHIG00000015610">
    <property type="expression patterns" value="Expressed in thymus and 17 other cell types or tissues"/>
</dbReference>
<feature type="region of interest" description="Disordered" evidence="7">
    <location>
        <begin position="1"/>
        <end position="43"/>
    </location>
</feature>
<dbReference type="GeneTree" id="ENSGT00940000154344"/>
<dbReference type="AlphaFoldDB" id="A0A452ES59"/>
<evidence type="ECO:0000256" key="6">
    <source>
        <dbReference type="ARBA" id="ARBA00023136"/>
    </source>
</evidence>